<evidence type="ECO:0000256" key="1">
    <source>
        <dbReference type="ARBA" id="ARBA00022763"/>
    </source>
</evidence>
<dbReference type="KEGG" id="sgrg:L0C25_02035"/>
<sequence>MIVWCPDWPVRAAMQAGRLPADAPVALLRGGQVHACSASARASGVRRGLRQRDAQSRCPELVVQAYDEAMDIRAFEPAASAIEAISPGVHIVRPGTCALAARGVSGYYGGEPNAAAVIAERLVGLGIDDCRVGIADGAFAAEQAARRADQQDSYVVAPGGSADFLCGLPVDVLGQPELVGLLRRLGLRTLGDLAGLPEKDVATRFGRLGVLAHRLARGAESQPVALRRPPPELERSIEFAPPLEQLEPVAFSVRTTVEGFVAELARHGLVCTTVWVEVHGESGEVSERQWMHPRWFDAADLVDRVRWQLQGGVGAGVPLGSGLASPVVRVRFVPDAVASLADHADGLWGSGPDERIHRAMSRVQSMLGHGGVVSAVVGGGRGPLERQTLVPWGDRLTSERDGALPWPGSIPPPAPATVYPRPRPAAVVGVDGRAVGVSGRGVLTGEPSRFAPGGDALLPVQAWAGPWPVDERWWDERSARRLARLQVVGVDGSAWLLACEGGQWWVEARYD</sequence>
<dbReference type="Proteomes" id="UP001164390">
    <property type="component" value="Chromosome"/>
</dbReference>
<dbReference type="InterPro" id="IPR001126">
    <property type="entry name" value="UmuC"/>
</dbReference>
<evidence type="ECO:0000259" key="2">
    <source>
        <dbReference type="Pfam" id="PF00817"/>
    </source>
</evidence>
<evidence type="ECO:0000313" key="4">
    <source>
        <dbReference type="Proteomes" id="UP001164390"/>
    </source>
</evidence>
<keyword evidence="4" id="KW-1185">Reference proteome</keyword>
<dbReference type="EMBL" id="CP094970">
    <property type="protein sequence ID" value="UYM07807.1"/>
    <property type="molecule type" value="Genomic_DNA"/>
</dbReference>
<dbReference type="SUPFAM" id="SSF56672">
    <property type="entry name" value="DNA/RNA polymerases"/>
    <property type="match status" value="1"/>
</dbReference>
<name>A0AA46TM27_9ACTN</name>
<evidence type="ECO:0000313" key="3">
    <source>
        <dbReference type="EMBL" id="UYM07807.1"/>
    </source>
</evidence>
<dbReference type="PANTHER" id="PTHR35369">
    <property type="entry name" value="BLR3025 PROTEIN-RELATED"/>
    <property type="match status" value="1"/>
</dbReference>
<dbReference type="InterPro" id="IPR043502">
    <property type="entry name" value="DNA/RNA_pol_sf"/>
</dbReference>
<organism evidence="3 4">
    <name type="scientific">Solicola gregarius</name>
    <dbReference type="NCBI Taxonomy" id="2908642"/>
    <lineage>
        <taxon>Bacteria</taxon>
        <taxon>Bacillati</taxon>
        <taxon>Actinomycetota</taxon>
        <taxon>Actinomycetes</taxon>
        <taxon>Propionibacteriales</taxon>
        <taxon>Nocardioidaceae</taxon>
        <taxon>Solicola</taxon>
    </lineage>
</organism>
<protein>
    <submittedName>
        <fullName evidence="3">DNA polymerase Y family protein</fullName>
    </submittedName>
</protein>
<proteinExistence type="predicted"/>
<dbReference type="GO" id="GO:0006281">
    <property type="term" value="P:DNA repair"/>
    <property type="evidence" value="ECO:0007669"/>
    <property type="project" value="InterPro"/>
</dbReference>
<dbReference type="PANTHER" id="PTHR35369:SF2">
    <property type="entry name" value="BLR3025 PROTEIN"/>
    <property type="match status" value="1"/>
</dbReference>
<dbReference type="InterPro" id="IPR050356">
    <property type="entry name" value="SulA_CellDiv_inhibitor"/>
</dbReference>
<dbReference type="CDD" id="cd03468">
    <property type="entry name" value="PolY_like"/>
    <property type="match status" value="1"/>
</dbReference>
<keyword evidence="1" id="KW-0227">DNA damage</keyword>
<accession>A0AA46TM27</accession>
<feature type="domain" description="UmuC" evidence="2">
    <location>
        <begin position="19"/>
        <end position="144"/>
    </location>
</feature>
<dbReference type="Gene3D" id="3.40.1170.60">
    <property type="match status" value="1"/>
</dbReference>
<dbReference type="Pfam" id="PF00817">
    <property type="entry name" value="IMS"/>
    <property type="match status" value="1"/>
</dbReference>
<reference evidence="3" key="1">
    <citation type="submission" date="2022-01" db="EMBL/GenBank/DDBJ databases">
        <title>Nocardioidaceae gen. sp. A5X3R13.</title>
        <authorList>
            <person name="Lopez Marin M.A."/>
            <person name="Uhlik O."/>
        </authorList>
    </citation>
    <scope>NUCLEOTIDE SEQUENCE</scope>
    <source>
        <strain evidence="3">A5X3R13</strain>
    </source>
</reference>
<dbReference type="AlphaFoldDB" id="A0AA46TM27"/>
<gene>
    <name evidence="3" type="ORF">L0C25_02035</name>
</gene>